<dbReference type="GO" id="GO:0005794">
    <property type="term" value="C:Golgi apparatus"/>
    <property type="evidence" value="ECO:0007669"/>
    <property type="project" value="UniProtKB-ARBA"/>
</dbReference>
<feature type="transmembrane region" description="Helical" evidence="9">
    <location>
        <begin position="159"/>
        <end position="176"/>
    </location>
</feature>
<evidence type="ECO:0000256" key="1">
    <source>
        <dbReference type="ARBA" id="ARBA00004141"/>
    </source>
</evidence>
<keyword evidence="3" id="KW-0808">Transferase</keyword>
<keyword evidence="4 9" id="KW-0812">Transmembrane</keyword>
<feature type="transmembrane region" description="Helical" evidence="9">
    <location>
        <begin position="410"/>
        <end position="431"/>
    </location>
</feature>
<accession>A0AAD9N670</accession>
<protein>
    <recommendedName>
        <fullName evidence="10">Cas1p 10 TM acyl transferase domain-containing protein</fullName>
    </recommendedName>
</protein>
<feature type="transmembrane region" description="Helical" evidence="9">
    <location>
        <begin position="372"/>
        <end position="398"/>
    </location>
</feature>
<evidence type="ECO:0000256" key="5">
    <source>
        <dbReference type="ARBA" id="ARBA00022989"/>
    </source>
</evidence>
<keyword evidence="7" id="KW-0325">Glycoprotein</keyword>
<dbReference type="PANTHER" id="PTHR13533:SF45">
    <property type="entry name" value="CAS1P 10 TM ACYL TRANSFERASE DOMAIN-CONTAINING PROTEIN"/>
    <property type="match status" value="1"/>
</dbReference>
<feature type="transmembrane region" description="Helical" evidence="9">
    <location>
        <begin position="228"/>
        <end position="250"/>
    </location>
</feature>
<comment type="subcellular location">
    <subcellularLocation>
        <location evidence="1">Membrane</location>
        <topology evidence="1">Multi-pass membrane protein</topology>
    </subcellularLocation>
</comment>
<evidence type="ECO:0000256" key="7">
    <source>
        <dbReference type="ARBA" id="ARBA00023180"/>
    </source>
</evidence>
<evidence type="ECO:0000259" key="10">
    <source>
        <dbReference type="Pfam" id="PF07779"/>
    </source>
</evidence>
<keyword evidence="6 9" id="KW-0472">Membrane</keyword>
<dbReference type="EMBL" id="JAODUP010000174">
    <property type="protein sequence ID" value="KAK2158260.1"/>
    <property type="molecule type" value="Genomic_DNA"/>
</dbReference>
<feature type="compositionally biased region" description="Basic and acidic residues" evidence="8">
    <location>
        <begin position="22"/>
        <end position="34"/>
    </location>
</feature>
<dbReference type="GO" id="GO:0005975">
    <property type="term" value="P:carbohydrate metabolic process"/>
    <property type="evidence" value="ECO:0007669"/>
    <property type="project" value="UniProtKB-ARBA"/>
</dbReference>
<feature type="transmembrane region" description="Helical" evidence="9">
    <location>
        <begin position="131"/>
        <end position="153"/>
    </location>
</feature>
<gene>
    <name evidence="11" type="ORF">LSH36_174g08034</name>
</gene>
<feature type="compositionally biased region" description="Basic residues" evidence="8">
    <location>
        <begin position="1"/>
        <end position="11"/>
    </location>
</feature>
<evidence type="ECO:0000256" key="9">
    <source>
        <dbReference type="SAM" id="Phobius"/>
    </source>
</evidence>
<reference evidence="11" key="1">
    <citation type="journal article" date="2023" name="Mol. Biol. Evol.">
        <title>Third-Generation Sequencing Reveals the Adaptive Role of the Epigenome in Three Deep-Sea Polychaetes.</title>
        <authorList>
            <person name="Perez M."/>
            <person name="Aroh O."/>
            <person name="Sun Y."/>
            <person name="Lan Y."/>
            <person name="Juniper S.K."/>
            <person name="Young C.R."/>
            <person name="Angers B."/>
            <person name="Qian P.Y."/>
        </authorList>
    </citation>
    <scope>NUCLEOTIDE SEQUENCE</scope>
    <source>
        <strain evidence="11">P08H-3</strain>
    </source>
</reference>
<dbReference type="AlphaFoldDB" id="A0AAD9N670"/>
<comment type="caution">
    <text evidence="11">The sequence shown here is derived from an EMBL/GenBank/DDBJ whole genome shotgun (WGS) entry which is preliminary data.</text>
</comment>
<proteinExistence type="inferred from homology"/>
<evidence type="ECO:0000256" key="8">
    <source>
        <dbReference type="SAM" id="MobiDB-lite"/>
    </source>
</evidence>
<dbReference type="PANTHER" id="PTHR13533">
    <property type="entry name" value="N-ACETYLNEURAMINATE 9-O-ACETYLTRANSFERASE"/>
    <property type="match status" value="1"/>
</dbReference>
<comment type="similarity">
    <text evidence="2">Belongs to the PC-esterase family. CASD1 subfamily.</text>
</comment>
<evidence type="ECO:0000256" key="3">
    <source>
        <dbReference type="ARBA" id="ARBA00022679"/>
    </source>
</evidence>
<evidence type="ECO:0000256" key="6">
    <source>
        <dbReference type="ARBA" id="ARBA00023136"/>
    </source>
</evidence>
<feature type="region of interest" description="Disordered" evidence="8">
    <location>
        <begin position="1"/>
        <end position="34"/>
    </location>
</feature>
<feature type="domain" description="Cas1p 10 TM acyl transferase" evidence="10">
    <location>
        <begin position="66"/>
        <end position="408"/>
    </location>
</feature>
<evidence type="ECO:0000256" key="2">
    <source>
        <dbReference type="ARBA" id="ARBA00010666"/>
    </source>
</evidence>
<keyword evidence="12" id="KW-1185">Reference proteome</keyword>
<feature type="transmembrane region" description="Helical" evidence="9">
    <location>
        <begin position="188"/>
        <end position="208"/>
    </location>
</feature>
<evidence type="ECO:0000313" key="11">
    <source>
        <dbReference type="EMBL" id="KAK2158260.1"/>
    </source>
</evidence>
<dbReference type="GO" id="GO:0016020">
    <property type="term" value="C:membrane"/>
    <property type="evidence" value="ECO:0007669"/>
    <property type="project" value="UniProtKB-SubCell"/>
</dbReference>
<feature type="transmembrane region" description="Helical" evidence="9">
    <location>
        <begin position="304"/>
        <end position="323"/>
    </location>
</feature>
<keyword evidence="5 9" id="KW-1133">Transmembrane helix</keyword>
<feature type="transmembrane region" description="Helical" evidence="9">
    <location>
        <begin position="101"/>
        <end position="119"/>
    </location>
</feature>
<evidence type="ECO:0000313" key="12">
    <source>
        <dbReference type="Proteomes" id="UP001208570"/>
    </source>
</evidence>
<dbReference type="Pfam" id="PF07779">
    <property type="entry name" value="Cas1_AcylT"/>
    <property type="match status" value="1"/>
</dbReference>
<dbReference type="InterPro" id="IPR012419">
    <property type="entry name" value="Cas1_AcylTrans_dom"/>
</dbReference>
<feature type="transmembrane region" description="Helical" evidence="9">
    <location>
        <begin position="77"/>
        <end position="95"/>
    </location>
</feature>
<feature type="transmembrane region" description="Helical" evidence="9">
    <location>
        <begin position="330"/>
        <end position="352"/>
    </location>
</feature>
<dbReference type="Proteomes" id="UP001208570">
    <property type="component" value="Unassembled WGS sequence"/>
</dbReference>
<dbReference type="GO" id="GO:0016740">
    <property type="term" value="F:transferase activity"/>
    <property type="evidence" value="ECO:0007669"/>
    <property type="project" value="UniProtKB-KW"/>
</dbReference>
<organism evidence="11 12">
    <name type="scientific">Paralvinella palmiformis</name>
    <dbReference type="NCBI Taxonomy" id="53620"/>
    <lineage>
        <taxon>Eukaryota</taxon>
        <taxon>Metazoa</taxon>
        <taxon>Spiralia</taxon>
        <taxon>Lophotrochozoa</taxon>
        <taxon>Annelida</taxon>
        <taxon>Polychaeta</taxon>
        <taxon>Sedentaria</taxon>
        <taxon>Canalipalpata</taxon>
        <taxon>Terebellida</taxon>
        <taxon>Terebelliformia</taxon>
        <taxon>Alvinellidae</taxon>
        <taxon>Paralvinella</taxon>
    </lineage>
</organism>
<feature type="transmembrane region" description="Helical" evidence="9">
    <location>
        <begin position="271"/>
        <end position="292"/>
    </location>
</feature>
<name>A0AAD9N670_9ANNE</name>
<evidence type="ECO:0000256" key="4">
    <source>
        <dbReference type="ARBA" id="ARBA00022692"/>
    </source>
</evidence>
<sequence length="437" mass="51252">MCTKVAIKRKSSSSNKENYTFLEHRSHGSESDRDMRISPFGGKSERPHQHRDQSDKILLYIVSVYLFTRDITEEWKGWMQVMFVWYHYFAAVEWYNWIRVYIAAYVWMTGFGNFSFFWVKKDYSLWRASKMLFRLNFLVIVICGTVSNPYMLYYICPMHTYWFLSVYCFMAVGKSWNDHRGKMAAKLLIYAVVNAIIFDVPGLTERIFYPLWPLLGFEDGKQTLMHEWSFRLGLDHWVCFIGMLCAYNYPYFEGFVQRIESSVSAGRLRELAVKLAVSLAILVVYVVWHAAVLGPLDKFAYNRLHPYLSFVPIIAYIWFRNLFPALRNHYIHLFAELGKITLETYLTQLHAYLQSNAKEVVSYIPGYPLLNFAFSTIIYITISHMLFTLTTNLSAYLIPLDANQVRRRALCALLAIILAFVLGSLSQLYLWTLISYL</sequence>